<dbReference type="EMBL" id="QGKX02000996">
    <property type="protein sequence ID" value="KAF3560293.1"/>
    <property type="molecule type" value="Genomic_DNA"/>
</dbReference>
<dbReference type="Proteomes" id="UP000712600">
    <property type="component" value="Unassembled WGS sequence"/>
</dbReference>
<organism evidence="2 3">
    <name type="scientific">Brassica cretica</name>
    <name type="common">Mustard</name>
    <dbReference type="NCBI Taxonomy" id="69181"/>
    <lineage>
        <taxon>Eukaryota</taxon>
        <taxon>Viridiplantae</taxon>
        <taxon>Streptophyta</taxon>
        <taxon>Embryophyta</taxon>
        <taxon>Tracheophyta</taxon>
        <taxon>Spermatophyta</taxon>
        <taxon>Magnoliopsida</taxon>
        <taxon>eudicotyledons</taxon>
        <taxon>Gunneridae</taxon>
        <taxon>Pentapetalae</taxon>
        <taxon>rosids</taxon>
        <taxon>malvids</taxon>
        <taxon>Brassicales</taxon>
        <taxon>Brassicaceae</taxon>
        <taxon>Brassiceae</taxon>
        <taxon>Brassica</taxon>
    </lineage>
</organism>
<comment type="caution">
    <text evidence="2">The sequence shown here is derived from an EMBL/GenBank/DDBJ whole genome shotgun (WGS) entry which is preliminary data.</text>
</comment>
<evidence type="ECO:0000313" key="3">
    <source>
        <dbReference type="Proteomes" id="UP000712600"/>
    </source>
</evidence>
<sequence length="339" mass="37795">MALTVPLNLVLLPLLRLPKQFDKSTAGLISFFKDCGLTFPISEPVLSRHLALEYDATPSARPSSSGRLDRRMSRTSSFQISRLTQGSGTVENSPLVPIPDSEEKGISAAKNSHVSLSSGSQDDFVTPRRKRHRSTKAVTSKPSQVEVGTRGLNKWNFAHEGDGPLSITRDYLVRLVRCTRPQGFRPLSLAVSEEKKVYAKLATANSKTKVAELEAHWDRDIRPDSRIARREVAGSCREEGRVRLLVASVSDQLQRPNAVRLSVVRPWVNKKKEVDVEIQLHEVVANIDLLGEIKDGGMDAEEELFRLKGMEEYCKAVVELAAVLDWSISYLDLPFQRNP</sequence>
<gene>
    <name evidence="2" type="ORF">F2Q69_00014100</name>
</gene>
<name>A0A8S9R9G6_BRACR</name>
<proteinExistence type="predicted"/>
<feature type="compositionally biased region" description="Polar residues" evidence="1">
    <location>
        <begin position="74"/>
        <end position="92"/>
    </location>
</feature>
<dbReference type="AlphaFoldDB" id="A0A8S9R9G6"/>
<feature type="compositionally biased region" description="Polar residues" evidence="1">
    <location>
        <begin position="109"/>
        <end position="123"/>
    </location>
</feature>
<feature type="region of interest" description="Disordered" evidence="1">
    <location>
        <begin position="57"/>
        <end position="143"/>
    </location>
</feature>
<evidence type="ECO:0000313" key="2">
    <source>
        <dbReference type="EMBL" id="KAF3560293.1"/>
    </source>
</evidence>
<protein>
    <submittedName>
        <fullName evidence="2">Uncharacterized protein</fullName>
    </submittedName>
</protein>
<reference evidence="2" key="1">
    <citation type="submission" date="2019-12" db="EMBL/GenBank/DDBJ databases">
        <title>Genome sequencing and annotation of Brassica cretica.</title>
        <authorList>
            <person name="Studholme D.J."/>
            <person name="Sarris P."/>
        </authorList>
    </citation>
    <scope>NUCLEOTIDE SEQUENCE</scope>
    <source>
        <strain evidence="2">PFS-109/04</strain>
        <tissue evidence="2">Leaf</tissue>
    </source>
</reference>
<evidence type="ECO:0000256" key="1">
    <source>
        <dbReference type="SAM" id="MobiDB-lite"/>
    </source>
</evidence>
<accession>A0A8S9R9G6</accession>